<keyword evidence="4" id="KW-1185">Reference proteome</keyword>
<organism evidence="3 4">
    <name type="scientific">Sphingobacterium chuzhouense</name>
    <dbReference type="NCBI Taxonomy" id="1742264"/>
    <lineage>
        <taxon>Bacteria</taxon>
        <taxon>Pseudomonadati</taxon>
        <taxon>Bacteroidota</taxon>
        <taxon>Sphingobacteriia</taxon>
        <taxon>Sphingobacteriales</taxon>
        <taxon>Sphingobacteriaceae</taxon>
        <taxon>Sphingobacterium</taxon>
    </lineage>
</organism>
<evidence type="ECO:0000259" key="2">
    <source>
        <dbReference type="PROSITE" id="PS51688"/>
    </source>
</evidence>
<keyword evidence="1" id="KW-0175">Coiled coil</keyword>
<dbReference type="Proteomes" id="UP000651112">
    <property type="component" value="Unassembled WGS sequence"/>
</dbReference>
<reference evidence="3 4" key="1">
    <citation type="submission" date="2020-08" db="EMBL/GenBank/DDBJ databases">
        <title>Sphingobacterium sp. DN00404 isolated from aquaculture water.</title>
        <authorList>
            <person name="Zhang M."/>
        </authorList>
    </citation>
    <scope>NUCLEOTIDE SEQUENCE [LARGE SCALE GENOMIC DNA]</scope>
    <source>
        <strain evidence="3 4">KCTC 42746</strain>
    </source>
</reference>
<dbReference type="EMBL" id="JACNYL010000003">
    <property type="protein sequence ID" value="MBD1422488.1"/>
    <property type="molecule type" value="Genomic_DNA"/>
</dbReference>
<comment type="caution">
    <text evidence="3">The sequence shown here is derived from an EMBL/GenBank/DDBJ whole genome shotgun (WGS) entry which is preliminary data.</text>
</comment>
<evidence type="ECO:0000313" key="4">
    <source>
        <dbReference type="Proteomes" id="UP000651112"/>
    </source>
</evidence>
<dbReference type="Pfam" id="PF13884">
    <property type="entry name" value="Peptidase_S74"/>
    <property type="match status" value="1"/>
</dbReference>
<gene>
    <name evidence="3" type="ORF">H8B21_13005</name>
</gene>
<dbReference type="PROSITE" id="PS51688">
    <property type="entry name" value="ICA"/>
    <property type="match status" value="1"/>
</dbReference>
<evidence type="ECO:0000256" key="1">
    <source>
        <dbReference type="SAM" id="Coils"/>
    </source>
</evidence>
<sequence>MKTNIIIKGICTLSIAFGSISIAFSQQYQEDQIKINVAQITNSTEKLKNLNPITFNYNRDEFKALNLPTGNRYGFLARDIENVFPDMLQTSSKVYTTGKNTTKTAKYDDVDNESLIPVLVAAIKEQQEQIEALRKEVEQLKSK</sequence>
<accession>A0ABR7XTI3</accession>
<proteinExistence type="predicted"/>
<dbReference type="InterPro" id="IPR030392">
    <property type="entry name" value="S74_ICA"/>
</dbReference>
<name>A0ABR7XTI3_9SPHI</name>
<evidence type="ECO:0000313" key="3">
    <source>
        <dbReference type="EMBL" id="MBD1422488.1"/>
    </source>
</evidence>
<dbReference type="RefSeq" id="WP_190314208.1">
    <property type="nucleotide sequence ID" value="NZ_JACNYL010000003.1"/>
</dbReference>
<feature type="coiled-coil region" evidence="1">
    <location>
        <begin position="116"/>
        <end position="143"/>
    </location>
</feature>
<protein>
    <submittedName>
        <fullName evidence="3">Tail fiber domain-containing protein</fullName>
    </submittedName>
</protein>
<feature type="domain" description="Peptidase S74" evidence="2">
    <location>
        <begin position="1"/>
        <end position="137"/>
    </location>
</feature>